<evidence type="ECO:0000313" key="2">
    <source>
        <dbReference type="Proteomes" id="UP001207654"/>
    </source>
</evidence>
<keyword evidence="1" id="KW-0378">Hydrolase</keyword>
<sequence length="295" mass="31176">MSDGEMEPARLGQVRLPDGRRLGWAEWGPEEGTPVLLCSGAATSRWLGFGGDVVDRLGIRLVTVDRPGLGASDPAPGRTLDNWVQDVRHLAEARALRGMALVGCSQGAPFALACAAAGSVTGVAVVSGTDELASPGFRGLLVPDVRKLVDSVAADPAGAEAFFRGFGSADAMWDMILAMSGDVDRKVYTVPAFAQAYRRALTEAFAQGSAGYARDTVLAMGAWPFDPASITVPVDLWYGAQDTSPVHSPDFGASLARRIPTSHRHVLPEAGGSLLWTHAEDVLRSLLKRTSVRKP</sequence>
<dbReference type="EMBL" id="JAPNKA010000001">
    <property type="protein sequence ID" value="MCY1077735.1"/>
    <property type="molecule type" value="Genomic_DNA"/>
</dbReference>
<protein>
    <submittedName>
        <fullName evidence="1">Alpha/beta hydrolase</fullName>
    </submittedName>
</protein>
<dbReference type="RefSeq" id="WP_267536549.1">
    <property type="nucleotide sequence ID" value="NZ_JAPNKA010000001.1"/>
</dbReference>
<dbReference type="PANTHER" id="PTHR45763">
    <property type="entry name" value="HYDROLASE, ALPHA/BETA FOLD FAMILY PROTEIN, EXPRESSED-RELATED"/>
    <property type="match status" value="1"/>
</dbReference>
<keyword evidence="2" id="KW-1185">Reference proteome</keyword>
<evidence type="ECO:0000313" key="1">
    <source>
        <dbReference type="EMBL" id="MCY1077735.1"/>
    </source>
</evidence>
<proteinExistence type="predicted"/>
<dbReference type="InterPro" id="IPR029058">
    <property type="entry name" value="AB_hydrolase_fold"/>
</dbReference>
<gene>
    <name evidence="1" type="ORF">OV287_25015</name>
</gene>
<comment type="caution">
    <text evidence="1">The sequence shown here is derived from an EMBL/GenBank/DDBJ whole genome shotgun (WGS) entry which is preliminary data.</text>
</comment>
<accession>A0ABT4A7U7</accession>
<name>A0ABT4A7U7_9BACT</name>
<dbReference type="Gene3D" id="3.40.50.1820">
    <property type="entry name" value="alpha/beta hydrolase"/>
    <property type="match status" value="1"/>
</dbReference>
<dbReference type="SUPFAM" id="SSF53474">
    <property type="entry name" value="alpha/beta-Hydrolases"/>
    <property type="match status" value="1"/>
</dbReference>
<dbReference type="PANTHER" id="PTHR45763:SF46">
    <property type="entry name" value="AB HYDROLASE-1 DOMAIN-CONTAINING PROTEIN"/>
    <property type="match status" value="1"/>
</dbReference>
<organism evidence="1 2">
    <name type="scientific">Archangium lansingense</name>
    <dbReference type="NCBI Taxonomy" id="2995310"/>
    <lineage>
        <taxon>Bacteria</taxon>
        <taxon>Pseudomonadati</taxon>
        <taxon>Myxococcota</taxon>
        <taxon>Myxococcia</taxon>
        <taxon>Myxococcales</taxon>
        <taxon>Cystobacterineae</taxon>
        <taxon>Archangiaceae</taxon>
        <taxon>Archangium</taxon>
    </lineage>
</organism>
<reference evidence="1 2" key="1">
    <citation type="submission" date="2022-11" db="EMBL/GenBank/DDBJ databases">
        <title>Minimal conservation of predation-associated metabolite biosynthetic gene clusters underscores biosynthetic potential of Myxococcota including descriptions for ten novel species: Archangium lansinium sp. nov., Myxococcus landrumus sp. nov., Nannocystis bai.</title>
        <authorList>
            <person name="Ahearne A."/>
            <person name="Stevens C."/>
            <person name="Phillips K."/>
        </authorList>
    </citation>
    <scope>NUCLEOTIDE SEQUENCE [LARGE SCALE GENOMIC DNA]</scope>
    <source>
        <strain evidence="1 2">MIWBW</strain>
    </source>
</reference>
<dbReference type="GO" id="GO:0016787">
    <property type="term" value="F:hydrolase activity"/>
    <property type="evidence" value="ECO:0007669"/>
    <property type="project" value="UniProtKB-KW"/>
</dbReference>
<dbReference type="Proteomes" id="UP001207654">
    <property type="component" value="Unassembled WGS sequence"/>
</dbReference>